<organism evidence="2 3">
    <name type="scientific">Devosia subaequoris</name>
    <dbReference type="NCBI Taxonomy" id="395930"/>
    <lineage>
        <taxon>Bacteria</taxon>
        <taxon>Pseudomonadati</taxon>
        <taxon>Pseudomonadota</taxon>
        <taxon>Alphaproteobacteria</taxon>
        <taxon>Hyphomicrobiales</taxon>
        <taxon>Devosiaceae</taxon>
        <taxon>Devosia</taxon>
    </lineage>
</organism>
<evidence type="ECO:0000313" key="3">
    <source>
        <dbReference type="Proteomes" id="UP000547011"/>
    </source>
</evidence>
<sequence>MGSADSKPDLDFGPVGQTTGSHAAGGSRAKFVLDLGAVALAGLHAGKPVGDLWPVARQNPSNPRRSSGR</sequence>
<dbReference type="EMBL" id="JACIEW010000005">
    <property type="protein sequence ID" value="MBB4052867.1"/>
    <property type="molecule type" value="Genomic_DNA"/>
</dbReference>
<protein>
    <submittedName>
        <fullName evidence="2">Uncharacterized protein</fullName>
    </submittedName>
</protein>
<accession>A0A7W6IPC4</accession>
<feature type="region of interest" description="Disordered" evidence="1">
    <location>
        <begin position="1"/>
        <end position="24"/>
    </location>
</feature>
<dbReference type="AlphaFoldDB" id="A0A7W6IPC4"/>
<dbReference type="Proteomes" id="UP000547011">
    <property type="component" value="Unassembled WGS sequence"/>
</dbReference>
<dbReference type="RefSeq" id="WP_183311656.1">
    <property type="nucleotide sequence ID" value="NZ_JACIEW010000005.1"/>
</dbReference>
<reference evidence="2 3" key="1">
    <citation type="submission" date="2020-08" db="EMBL/GenBank/DDBJ databases">
        <title>Genomic Encyclopedia of Type Strains, Phase IV (KMG-IV): sequencing the most valuable type-strain genomes for metagenomic binning, comparative biology and taxonomic classification.</title>
        <authorList>
            <person name="Goeker M."/>
        </authorList>
    </citation>
    <scope>NUCLEOTIDE SEQUENCE [LARGE SCALE GENOMIC DNA]</scope>
    <source>
        <strain evidence="2 3">DSM 23447</strain>
    </source>
</reference>
<comment type="caution">
    <text evidence="2">The sequence shown here is derived from an EMBL/GenBank/DDBJ whole genome shotgun (WGS) entry which is preliminary data.</text>
</comment>
<proteinExistence type="predicted"/>
<keyword evidence="3" id="KW-1185">Reference proteome</keyword>
<gene>
    <name evidence="2" type="ORF">GGR20_002515</name>
</gene>
<feature type="region of interest" description="Disordered" evidence="1">
    <location>
        <begin position="48"/>
        <end position="69"/>
    </location>
</feature>
<feature type="compositionally biased region" description="Polar residues" evidence="1">
    <location>
        <begin position="58"/>
        <end position="69"/>
    </location>
</feature>
<evidence type="ECO:0000313" key="2">
    <source>
        <dbReference type="EMBL" id="MBB4052867.1"/>
    </source>
</evidence>
<feature type="compositionally biased region" description="Basic and acidic residues" evidence="1">
    <location>
        <begin position="1"/>
        <end position="10"/>
    </location>
</feature>
<evidence type="ECO:0000256" key="1">
    <source>
        <dbReference type="SAM" id="MobiDB-lite"/>
    </source>
</evidence>
<name>A0A7W6IPC4_9HYPH</name>